<feature type="region of interest" description="Disordered" evidence="1">
    <location>
        <begin position="1"/>
        <end position="24"/>
    </location>
</feature>
<dbReference type="InterPro" id="IPR037690">
    <property type="entry name" value="FAM204A"/>
</dbReference>
<feature type="region of interest" description="Disordered" evidence="1">
    <location>
        <begin position="42"/>
        <end position="67"/>
    </location>
</feature>
<evidence type="ECO:0000313" key="2">
    <source>
        <dbReference type="EMBL" id="PRP79096.1"/>
    </source>
</evidence>
<dbReference type="EMBL" id="MDYQ01000197">
    <property type="protein sequence ID" value="PRP79096.1"/>
    <property type="molecule type" value="Genomic_DNA"/>
</dbReference>
<comment type="caution">
    <text evidence="2">The sequence shown here is derived from an EMBL/GenBank/DDBJ whole genome shotgun (WGS) entry which is preliminary data.</text>
</comment>
<feature type="compositionally biased region" description="Basic residues" evidence="1">
    <location>
        <begin position="45"/>
        <end position="57"/>
    </location>
</feature>
<protein>
    <submittedName>
        <fullName evidence="2">Uncharacterized protein</fullName>
    </submittedName>
</protein>
<dbReference type="InParanoid" id="A0A2P6N566"/>
<feature type="region of interest" description="Disordered" evidence="1">
    <location>
        <begin position="117"/>
        <end position="151"/>
    </location>
</feature>
<reference evidence="2 3" key="1">
    <citation type="journal article" date="2018" name="Genome Biol. Evol.">
        <title>Multiple Roots of Fruiting Body Formation in Amoebozoa.</title>
        <authorList>
            <person name="Hillmann F."/>
            <person name="Forbes G."/>
            <person name="Novohradska S."/>
            <person name="Ferling I."/>
            <person name="Riege K."/>
            <person name="Groth M."/>
            <person name="Westermann M."/>
            <person name="Marz M."/>
            <person name="Spaller T."/>
            <person name="Winckler T."/>
            <person name="Schaap P."/>
            <person name="Glockner G."/>
        </authorList>
    </citation>
    <scope>NUCLEOTIDE SEQUENCE [LARGE SCALE GENOMIC DNA]</scope>
    <source>
        <strain evidence="2 3">Jena</strain>
    </source>
</reference>
<evidence type="ECO:0000256" key="1">
    <source>
        <dbReference type="SAM" id="MobiDB-lite"/>
    </source>
</evidence>
<feature type="compositionally biased region" description="Basic and acidic residues" evidence="1">
    <location>
        <begin position="117"/>
        <end position="129"/>
    </location>
</feature>
<name>A0A2P6N566_9EUKA</name>
<dbReference type="PANTHER" id="PTHR14386">
    <property type="entry name" value="PROTEIN FAM204A"/>
    <property type="match status" value="1"/>
</dbReference>
<gene>
    <name evidence="2" type="ORF">PROFUN_13158</name>
</gene>
<dbReference type="PANTHER" id="PTHR14386:SF2">
    <property type="entry name" value="PROTEIN FAM204A"/>
    <property type="match status" value="1"/>
</dbReference>
<keyword evidence="3" id="KW-1185">Reference proteome</keyword>
<feature type="compositionally biased region" description="Basic and acidic residues" evidence="1">
    <location>
        <begin position="137"/>
        <end position="146"/>
    </location>
</feature>
<dbReference type="Proteomes" id="UP000241769">
    <property type="component" value="Unassembled WGS sequence"/>
</dbReference>
<accession>A0A2P6N566</accession>
<dbReference type="AlphaFoldDB" id="A0A2P6N566"/>
<evidence type="ECO:0000313" key="3">
    <source>
        <dbReference type="Proteomes" id="UP000241769"/>
    </source>
</evidence>
<proteinExistence type="predicted"/>
<dbReference type="OrthoDB" id="2418792at2759"/>
<organism evidence="2 3">
    <name type="scientific">Planoprotostelium fungivorum</name>
    <dbReference type="NCBI Taxonomy" id="1890364"/>
    <lineage>
        <taxon>Eukaryota</taxon>
        <taxon>Amoebozoa</taxon>
        <taxon>Evosea</taxon>
        <taxon>Variosea</taxon>
        <taxon>Cavosteliida</taxon>
        <taxon>Cavosteliaceae</taxon>
        <taxon>Planoprotostelium</taxon>
    </lineage>
</organism>
<sequence>MSSIEDEKALEDDNTSNAIDDRKRRIEEIRRKKNVIDRQLETICKKKTYRPPKKMKHEPKPPAPLETVVRGCGLKDFVKAKENLRGINQKSPLEKEIDKLVQRGEFELAEILSDKLSEDREEERREEQRSTLASMEAVKKSEGETKGKRKKKIQWGFEIKERWETKGAM</sequence>